<evidence type="ECO:0000313" key="3">
    <source>
        <dbReference type="Proteomes" id="UP000050794"/>
    </source>
</evidence>
<evidence type="ECO:0000313" key="4">
    <source>
        <dbReference type="WBParaSite" id="TCNE_0000221601-mRNA-1"/>
    </source>
</evidence>
<dbReference type="InterPro" id="IPR013783">
    <property type="entry name" value="Ig-like_fold"/>
</dbReference>
<dbReference type="AlphaFoldDB" id="A0A183U146"/>
<organism evidence="3 4">
    <name type="scientific">Toxocara canis</name>
    <name type="common">Canine roundworm</name>
    <dbReference type="NCBI Taxonomy" id="6265"/>
    <lineage>
        <taxon>Eukaryota</taxon>
        <taxon>Metazoa</taxon>
        <taxon>Ecdysozoa</taxon>
        <taxon>Nematoda</taxon>
        <taxon>Chromadorea</taxon>
        <taxon>Rhabditida</taxon>
        <taxon>Spirurina</taxon>
        <taxon>Ascaridomorpha</taxon>
        <taxon>Ascaridoidea</taxon>
        <taxon>Toxocaridae</taxon>
        <taxon>Toxocara</taxon>
    </lineage>
</organism>
<dbReference type="InterPro" id="IPR036179">
    <property type="entry name" value="Ig-like_dom_sf"/>
</dbReference>
<keyword evidence="3" id="KW-1185">Reference proteome</keyword>
<protein>
    <submittedName>
        <fullName evidence="4">Ig-like domain-containing protein</fullName>
    </submittedName>
</protein>
<proteinExistence type="predicted"/>
<dbReference type="Proteomes" id="UP000050794">
    <property type="component" value="Unassembled WGS sequence"/>
</dbReference>
<dbReference type="InterPro" id="IPR007110">
    <property type="entry name" value="Ig-like_dom"/>
</dbReference>
<sequence>MSLPTSRLTNMINPVLRVTEGETLVIHCPILGFPKPTTEWLKDNASIGKCFDLFYVGASWRLASTRKTRLLLL</sequence>
<reference evidence="2 3" key="2">
    <citation type="submission" date="2018-11" db="EMBL/GenBank/DDBJ databases">
        <authorList>
            <consortium name="Pathogen Informatics"/>
        </authorList>
    </citation>
    <scope>NUCLEOTIDE SEQUENCE [LARGE SCALE GENOMIC DNA]</scope>
</reference>
<evidence type="ECO:0000313" key="2">
    <source>
        <dbReference type="EMBL" id="VDM27684.1"/>
    </source>
</evidence>
<dbReference type="EMBL" id="UYWY01002095">
    <property type="protein sequence ID" value="VDM27684.1"/>
    <property type="molecule type" value="Genomic_DNA"/>
</dbReference>
<dbReference type="PROSITE" id="PS50835">
    <property type="entry name" value="IG_LIKE"/>
    <property type="match status" value="1"/>
</dbReference>
<dbReference type="InterPro" id="IPR013098">
    <property type="entry name" value="Ig_I-set"/>
</dbReference>
<accession>A0A183U146</accession>
<evidence type="ECO:0000259" key="1">
    <source>
        <dbReference type="PROSITE" id="PS50835"/>
    </source>
</evidence>
<dbReference type="WBParaSite" id="TCNE_0000221601-mRNA-1">
    <property type="protein sequence ID" value="TCNE_0000221601-mRNA-1"/>
    <property type="gene ID" value="TCNE_0000221601"/>
</dbReference>
<feature type="domain" description="Ig-like" evidence="1">
    <location>
        <begin position="4"/>
        <end position="44"/>
    </location>
</feature>
<gene>
    <name evidence="2" type="ORF">TCNE_LOCUS2216</name>
</gene>
<reference evidence="4" key="1">
    <citation type="submission" date="2016-06" db="UniProtKB">
        <authorList>
            <consortium name="WormBaseParasite"/>
        </authorList>
    </citation>
    <scope>IDENTIFICATION</scope>
</reference>
<dbReference type="Gene3D" id="2.60.40.10">
    <property type="entry name" value="Immunoglobulins"/>
    <property type="match status" value="1"/>
</dbReference>
<name>A0A183U146_TOXCA</name>
<dbReference type="Pfam" id="PF07679">
    <property type="entry name" value="I-set"/>
    <property type="match status" value="1"/>
</dbReference>
<dbReference type="SUPFAM" id="SSF48726">
    <property type="entry name" value="Immunoglobulin"/>
    <property type="match status" value="1"/>
</dbReference>